<dbReference type="Proteomes" id="UP000784294">
    <property type="component" value="Unassembled WGS sequence"/>
</dbReference>
<feature type="signal peptide" evidence="1">
    <location>
        <begin position="1"/>
        <end position="18"/>
    </location>
</feature>
<evidence type="ECO:0000313" key="3">
    <source>
        <dbReference type="Proteomes" id="UP000784294"/>
    </source>
</evidence>
<comment type="caution">
    <text evidence="2">The sequence shown here is derived from an EMBL/GenBank/DDBJ whole genome shotgun (WGS) entry which is preliminary data.</text>
</comment>
<sequence length="78" mass="8280">MKVPLILFTTCLSCPTQLCPLPSPPKLTRAPTQDPSIVATTTESLAVILHIFCPLHCPGEAGQMTGSGDNADIPSFMR</sequence>
<gene>
    <name evidence="2" type="ORF">PXEA_LOCUS3431</name>
</gene>
<keyword evidence="1" id="KW-0732">Signal</keyword>
<proteinExistence type="predicted"/>
<feature type="chain" id="PRO_5018547363" evidence="1">
    <location>
        <begin position="19"/>
        <end position="78"/>
    </location>
</feature>
<evidence type="ECO:0000313" key="2">
    <source>
        <dbReference type="EMBL" id="VEL09991.1"/>
    </source>
</evidence>
<keyword evidence="3" id="KW-1185">Reference proteome</keyword>
<name>A0A3S5B0U4_9PLAT</name>
<evidence type="ECO:0000256" key="1">
    <source>
        <dbReference type="SAM" id="SignalP"/>
    </source>
</evidence>
<dbReference type="EMBL" id="CAAALY010007755">
    <property type="protein sequence ID" value="VEL09991.1"/>
    <property type="molecule type" value="Genomic_DNA"/>
</dbReference>
<organism evidence="2 3">
    <name type="scientific">Protopolystoma xenopodis</name>
    <dbReference type="NCBI Taxonomy" id="117903"/>
    <lineage>
        <taxon>Eukaryota</taxon>
        <taxon>Metazoa</taxon>
        <taxon>Spiralia</taxon>
        <taxon>Lophotrochozoa</taxon>
        <taxon>Platyhelminthes</taxon>
        <taxon>Monogenea</taxon>
        <taxon>Polyopisthocotylea</taxon>
        <taxon>Polystomatidea</taxon>
        <taxon>Polystomatidae</taxon>
        <taxon>Protopolystoma</taxon>
    </lineage>
</organism>
<dbReference type="AlphaFoldDB" id="A0A3S5B0U4"/>
<reference evidence="2" key="1">
    <citation type="submission" date="2018-11" db="EMBL/GenBank/DDBJ databases">
        <authorList>
            <consortium name="Pathogen Informatics"/>
        </authorList>
    </citation>
    <scope>NUCLEOTIDE SEQUENCE</scope>
</reference>
<protein>
    <submittedName>
        <fullName evidence="2">Uncharacterized protein</fullName>
    </submittedName>
</protein>
<accession>A0A3S5B0U4</accession>